<sequence>MGDEGPSPVGEEEPVLRKQPAVVAKGVGDEAIGEEPGLDEQPGAAALGEMTEDARDKGPDTTQGEAPEEFGGMGLEVIPSEEVIDMAVVSSERRARHG</sequence>
<dbReference type="HOGENOM" id="CLU_2336429_0_0_1"/>
<keyword evidence="3" id="KW-1185">Reference proteome</keyword>
<feature type="region of interest" description="Disordered" evidence="1">
    <location>
        <begin position="1"/>
        <end position="21"/>
    </location>
</feature>
<accession>U5D5S0</accession>
<name>U5D5S0_AMBTC</name>
<organism evidence="2 3">
    <name type="scientific">Amborella trichopoda</name>
    <dbReference type="NCBI Taxonomy" id="13333"/>
    <lineage>
        <taxon>Eukaryota</taxon>
        <taxon>Viridiplantae</taxon>
        <taxon>Streptophyta</taxon>
        <taxon>Embryophyta</taxon>
        <taxon>Tracheophyta</taxon>
        <taxon>Spermatophyta</taxon>
        <taxon>Magnoliopsida</taxon>
        <taxon>Amborellales</taxon>
        <taxon>Amborellaceae</taxon>
        <taxon>Amborella</taxon>
    </lineage>
</organism>
<reference evidence="3" key="1">
    <citation type="journal article" date="2013" name="Science">
        <title>The Amborella genome and the evolution of flowering plants.</title>
        <authorList>
            <consortium name="Amborella Genome Project"/>
        </authorList>
    </citation>
    <scope>NUCLEOTIDE SEQUENCE [LARGE SCALE GENOMIC DNA]</scope>
</reference>
<evidence type="ECO:0000313" key="2">
    <source>
        <dbReference type="EMBL" id="ERN17794.1"/>
    </source>
</evidence>
<dbReference type="EMBL" id="KI392311">
    <property type="protein sequence ID" value="ERN17794.1"/>
    <property type="molecule type" value="Genomic_DNA"/>
</dbReference>
<dbReference type="Gramene" id="ERN17794">
    <property type="protein sequence ID" value="ERN17794"/>
    <property type="gene ID" value="AMTR_s00047p00154900"/>
</dbReference>
<evidence type="ECO:0000313" key="3">
    <source>
        <dbReference type="Proteomes" id="UP000017836"/>
    </source>
</evidence>
<dbReference type="AlphaFoldDB" id="U5D5S0"/>
<gene>
    <name evidence="2" type="ORF">AMTR_s00047p00154900</name>
</gene>
<proteinExistence type="predicted"/>
<dbReference type="Proteomes" id="UP000017836">
    <property type="component" value="Unassembled WGS sequence"/>
</dbReference>
<feature type="region of interest" description="Disordered" evidence="1">
    <location>
        <begin position="49"/>
        <end position="75"/>
    </location>
</feature>
<evidence type="ECO:0000256" key="1">
    <source>
        <dbReference type="SAM" id="MobiDB-lite"/>
    </source>
</evidence>
<protein>
    <submittedName>
        <fullName evidence="2">Uncharacterized protein</fullName>
    </submittedName>
</protein>